<evidence type="ECO:0000313" key="2">
    <source>
        <dbReference type="EMBL" id="CAE0230575.1"/>
    </source>
</evidence>
<dbReference type="AlphaFoldDB" id="A0A7S3FTD8"/>
<dbReference type="PANTHER" id="PTHR13261:SF0">
    <property type="entry name" value="BRCA2 AND CDKN1A-INTERACTING PROTEIN"/>
    <property type="match status" value="1"/>
</dbReference>
<organism evidence="2">
    <name type="scientific">Strombidium rassoulzadegani</name>
    <dbReference type="NCBI Taxonomy" id="1082188"/>
    <lineage>
        <taxon>Eukaryota</taxon>
        <taxon>Sar</taxon>
        <taxon>Alveolata</taxon>
        <taxon>Ciliophora</taxon>
        <taxon>Intramacronucleata</taxon>
        <taxon>Spirotrichea</taxon>
        <taxon>Oligotrichia</taxon>
        <taxon>Strombidiidae</taxon>
        <taxon>Strombidium</taxon>
    </lineage>
</organism>
<protein>
    <submittedName>
        <fullName evidence="2">Uncharacterized protein</fullName>
    </submittedName>
</protein>
<evidence type="ECO:0000256" key="1">
    <source>
        <dbReference type="ARBA" id="ARBA00006781"/>
    </source>
</evidence>
<dbReference type="EMBL" id="HBIA01004519">
    <property type="protein sequence ID" value="CAE0230575.1"/>
    <property type="molecule type" value="Transcribed_RNA"/>
</dbReference>
<dbReference type="InterPro" id="IPR025602">
    <property type="entry name" value="BCP1_family"/>
</dbReference>
<accession>A0A7S3FTD8</accession>
<sequence length="208" mass="24171">MNAKRDIYGVTSILSLSKFAKSLPWMKIIKQYILSNADKYFTETQKVKQFKAIMASKKVGLLVNERLVNIPPNVVPPLHEQLPGDLDFTKEQEDIEDPAEFDYDYLVVISKFTVPLDVQGVGKPDFYPKRRDRLYFRWEDDLLEQKAEFSFIFQSTFKEVASDGTKTYFQGVTGQASGGDELQFRLIYMIKWEEYVKAIPLMKRALEQ</sequence>
<dbReference type="PANTHER" id="PTHR13261">
    <property type="entry name" value="BRCA2 AND CDKN1A INTERACTING PROTEIN"/>
    <property type="match status" value="1"/>
</dbReference>
<name>A0A7S3FTD8_9SPIT</name>
<dbReference type="Pfam" id="PF13862">
    <property type="entry name" value="BCCIP"/>
    <property type="match status" value="1"/>
</dbReference>
<dbReference type="GO" id="GO:0005634">
    <property type="term" value="C:nucleus"/>
    <property type="evidence" value="ECO:0007669"/>
    <property type="project" value="TreeGrafter"/>
</dbReference>
<reference evidence="2" key="1">
    <citation type="submission" date="2021-01" db="EMBL/GenBank/DDBJ databases">
        <authorList>
            <person name="Corre E."/>
            <person name="Pelletier E."/>
            <person name="Niang G."/>
            <person name="Scheremetjew M."/>
            <person name="Finn R."/>
            <person name="Kale V."/>
            <person name="Holt S."/>
            <person name="Cochrane G."/>
            <person name="Meng A."/>
            <person name="Brown T."/>
            <person name="Cohen L."/>
        </authorList>
    </citation>
    <scope>NUCLEOTIDE SEQUENCE</scope>
    <source>
        <strain evidence="2">Ras09</strain>
    </source>
</reference>
<proteinExistence type="inferred from homology"/>
<gene>
    <name evidence="2" type="ORF">SRAS04492_LOCUS2369</name>
</gene>
<comment type="similarity">
    <text evidence="1">Belongs to the BCP1 family.</text>
</comment>